<keyword evidence="2" id="KW-1185">Reference proteome</keyword>
<reference evidence="1 2" key="1">
    <citation type="submission" date="2023-03" db="EMBL/GenBank/DDBJ databases">
        <title>Genome insight into feeding habits of ladybird beetles.</title>
        <authorList>
            <person name="Li H.-S."/>
            <person name="Huang Y.-H."/>
            <person name="Pang H."/>
        </authorList>
    </citation>
    <scope>NUCLEOTIDE SEQUENCE [LARGE SCALE GENOMIC DNA]</scope>
    <source>
        <strain evidence="1">SYSU_2023b</strain>
        <tissue evidence="1">Whole body</tissue>
    </source>
</reference>
<organism evidence="1 2">
    <name type="scientific">Henosepilachna vigintioctopunctata</name>
    <dbReference type="NCBI Taxonomy" id="420089"/>
    <lineage>
        <taxon>Eukaryota</taxon>
        <taxon>Metazoa</taxon>
        <taxon>Ecdysozoa</taxon>
        <taxon>Arthropoda</taxon>
        <taxon>Hexapoda</taxon>
        <taxon>Insecta</taxon>
        <taxon>Pterygota</taxon>
        <taxon>Neoptera</taxon>
        <taxon>Endopterygota</taxon>
        <taxon>Coleoptera</taxon>
        <taxon>Polyphaga</taxon>
        <taxon>Cucujiformia</taxon>
        <taxon>Coccinelloidea</taxon>
        <taxon>Coccinellidae</taxon>
        <taxon>Epilachninae</taxon>
        <taxon>Epilachnini</taxon>
        <taxon>Henosepilachna</taxon>
    </lineage>
</organism>
<dbReference type="InterPro" id="IPR036691">
    <property type="entry name" value="Endo/exonu/phosph_ase_sf"/>
</dbReference>
<dbReference type="Gene3D" id="3.60.10.10">
    <property type="entry name" value="Endonuclease/exonuclease/phosphatase"/>
    <property type="match status" value="1"/>
</dbReference>
<sequence length="151" mass="17481">MKNPDTEGSATVASTDSFRAKPSKRWLYIGNYKDELELVAEEEMCDVLCVTEHWKDSEQLKDYRLCNYYLASYFCRSKVEHGDSAVFIKNGIEYIRCDDIVRLSVTNVLECSVAEFSVNKNRLIILSVYSLNNDIKYFFVILETILLRGHP</sequence>
<gene>
    <name evidence="1" type="ORF">WA026_017659</name>
</gene>
<dbReference type="SUPFAM" id="SSF56219">
    <property type="entry name" value="DNase I-like"/>
    <property type="match status" value="1"/>
</dbReference>
<name>A0AAW1U3W7_9CUCU</name>
<dbReference type="EMBL" id="JARQZJ010000041">
    <property type="protein sequence ID" value="KAK9877268.1"/>
    <property type="molecule type" value="Genomic_DNA"/>
</dbReference>
<dbReference type="Proteomes" id="UP001431783">
    <property type="component" value="Unassembled WGS sequence"/>
</dbReference>
<accession>A0AAW1U3W7</accession>
<comment type="caution">
    <text evidence="1">The sequence shown here is derived from an EMBL/GenBank/DDBJ whole genome shotgun (WGS) entry which is preliminary data.</text>
</comment>
<evidence type="ECO:0000313" key="1">
    <source>
        <dbReference type="EMBL" id="KAK9877268.1"/>
    </source>
</evidence>
<proteinExistence type="predicted"/>
<evidence type="ECO:0000313" key="2">
    <source>
        <dbReference type="Proteomes" id="UP001431783"/>
    </source>
</evidence>
<dbReference type="AlphaFoldDB" id="A0AAW1U3W7"/>
<protein>
    <submittedName>
        <fullName evidence="1">Uncharacterized protein</fullName>
    </submittedName>
</protein>